<accession>A0AAV7VY42</accession>
<dbReference type="SMART" id="SM00248">
    <property type="entry name" value="ANK"/>
    <property type="match status" value="2"/>
</dbReference>
<dbReference type="Proteomes" id="UP001066276">
    <property type="component" value="Chromosome 1_2"/>
</dbReference>
<organism evidence="7 8">
    <name type="scientific">Pleurodeles waltl</name>
    <name type="common">Iberian ribbed newt</name>
    <dbReference type="NCBI Taxonomy" id="8319"/>
    <lineage>
        <taxon>Eukaryota</taxon>
        <taxon>Metazoa</taxon>
        <taxon>Chordata</taxon>
        <taxon>Craniata</taxon>
        <taxon>Vertebrata</taxon>
        <taxon>Euteleostomi</taxon>
        <taxon>Amphibia</taxon>
        <taxon>Batrachia</taxon>
        <taxon>Caudata</taxon>
        <taxon>Salamandroidea</taxon>
        <taxon>Salamandridae</taxon>
        <taxon>Pleurodelinae</taxon>
        <taxon>Pleurodeles</taxon>
    </lineage>
</organism>
<dbReference type="Pfam" id="PF25877">
    <property type="entry name" value="WHD_SOWAH"/>
    <property type="match status" value="1"/>
</dbReference>
<feature type="region of interest" description="Disordered" evidence="5">
    <location>
        <begin position="446"/>
        <end position="465"/>
    </location>
</feature>
<dbReference type="PANTHER" id="PTHR14491">
    <property type="entry name" value="SOSONDOWAH, ISOFORM G"/>
    <property type="match status" value="1"/>
</dbReference>
<comment type="similarity">
    <text evidence="3">Belongs to the SOWAH family.</text>
</comment>
<dbReference type="InterPro" id="IPR036770">
    <property type="entry name" value="Ankyrin_rpt-contain_sf"/>
</dbReference>
<dbReference type="PROSITE" id="PS50088">
    <property type="entry name" value="ANK_REPEAT"/>
    <property type="match status" value="1"/>
</dbReference>
<evidence type="ECO:0000256" key="1">
    <source>
        <dbReference type="ARBA" id="ARBA00022737"/>
    </source>
</evidence>
<dbReference type="InterPro" id="IPR058889">
    <property type="entry name" value="WHD_SOWAHA-C"/>
</dbReference>
<dbReference type="PROSITE" id="PS50297">
    <property type="entry name" value="ANK_REP_REGION"/>
    <property type="match status" value="1"/>
</dbReference>
<protein>
    <recommendedName>
        <fullName evidence="6">SOWAHA-C winged helix-turn-helix domain-containing protein</fullName>
    </recommendedName>
</protein>
<gene>
    <name evidence="7" type="ORF">NDU88_000425</name>
</gene>
<feature type="compositionally biased region" description="Low complexity" evidence="5">
    <location>
        <begin position="251"/>
        <end position="263"/>
    </location>
</feature>
<dbReference type="SUPFAM" id="SSF48403">
    <property type="entry name" value="Ankyrin repeat"/>
    <property type="match status" value="1"/>
</dbReference>
<evidence type="ECO:0000256" key="4">
    <source>
        <dbReference type="PROSITE-ProRule" id="PRU00023"/>
    </source>
</evidence>
<dbReference type="EMBL" id="JANPWB010000002">
    <property type="protein sequence ID" value="KAJ1204990.1"/>
    <property type="molecule type" value="Genomic_DNA"/>
</dbReference>
<feature type="compositionally biased region" description="Polar residues" evidence="5">
    <location>
        <begin position="288"/>
        <end position="300"/>
    </location>
</feature>
<keyword evidence="2 4" id="KW-0040">ANK repeat</keyword>
<comment type="caution">
    <text evidence="7">The sequence shown here is derived from an EMBL/GenBank/DDBJ whole genome shotgun (WGS) entry which is preliminary data.</text>
</comment>
<evidence type="ECO:0000259" key="6">
    <source>
        <dbReference type="Pfam" id="PF25877"/>
    </source>
</evidence>
<feature type="compositionally biased region" description="Low complexity" evidence="5">
    <location>
        <begin position="453"/>
        <end position="462"/>
    </location>
</feature>
<dbReference type="AlphaFoldDB" id="A0AAV7VY42"/>
<keyword evidence="1" id="KW-0677">Repeat</keyword>
<feature type="domain" description="SOWAHA-C winged helix-turn-helix" evidence="6">
    <location>
        <begin position="4"/>
        <end position="91"/>
    </location>
</feature>
<evidence type="ECO:0000256" key="3">
    <source>
        <dbReference type="ARBA" id="ARBA00038122"/>
    </source>
</evidence>
<feature type="repeat" description="ANK" evidence="4">
    <location>
        <begin position="730"/>
        <end position="753"/>
    </location>
</feature>
<name>A0AAV7VY42_PLEWA</name>
<proteinExistence type="inferred from homology"/>
<reference evidence="7" key="1">
    <citation type="journal article" date="2022" name="bioRxiv">
        <title>Sequencing and chromosome-scale assembly of the giantPleurodeles waltlgenome.</title>
        <authorList>
            <person name="Brown T."/>
            <person name="Elewa A."/>
            <person name="Iarovenko S."/>
            <person name="Subramanian E."/>
            <person name="Araus A.J."/>
            <person name="Petzold A."/>
            <person name="Susuki M."/>
            <person name="Suzuki K.-i.T."/>
            <person name="Hayashi T."/>
            <person name="Toyoda A."/>
            <person name="Oliveira C."/>
            <person name="Osipova E."/>
            <person name="Leigh N.D."/>
            <person name="Simon A."/>
            <person name="Yun M.H."/>
        </authorList>
    </citation>
    <scope>NUCLEOTIDE SEQUENCE</scope>
    <source>
        <strain evidence="7">20211129_DDA</strain>
        <tissue evidence="7">Liver</tissue>
    </source>
</reference>
<evidence type="ECO:0000256" key="2">
    <source>
        <dbReference type="ARBA" id="ARBA00023043"/>
    </source>
</evidence>
<feature type="region of interest" description="Disordered" evidence="5">
    <location>
        <begin position="286"/>
        <end position="325"/>
    </location>
</feature>
<feature type="compositionally biased region" description="Low complexity" evidence="5">
    <location>
        <begin position="346"/>
        <end position="358"/>
    </location>
</feature>
<dbReference type="Gene3D" id="1.25.40.20">
    <property type="entry name" value="Ankyrin repeat-containing domain"/>
    <property type="match status" value="1"/>
</dbReference>
<sequence>MARELSQEEVLDFLCRTGGQATNAALLGHFKRFLRDPALPPELRLQHRECFKRYVNSVAVVREEAPPGCAPTKVVVLRARYRDLLGEEELPTAEGCLPHQEEGWRQESGPATHRESITELPRTFSAVCGSQDSKSHTCLGGQQSHPGGLHWSLKEAAVEEQSRTIGSPRRADGYPQGERASSQAPPVCLALSPHSKDTLPPCSLYTGKTSQQQPPSSATTSLLSSSSPVRTVHPNLALSNGTYPPHTRTIGSTSSQFSQSQGTALPCPPLSRGTPPPCSFPVIAISTPHPQSSQGTSEPCNASLRDTVPPCHPSSGDISSRWPPVSVDTDPSFPLSGSVYHMHPTSSSFHPSSRSVTSKRPTSLEFRPPLPSPSSISASLPGTVLDMFAPTREDEWPPVDPPPFLESLPMLPGEGLESGWWGHLPVFKSIRCQLSLQDLNDFVDQATNDSEESGSSSDSDSSTIDMHERVTFVASTAGECFESCRGASKSIKCMDMHSSIPSAQFNQNGVQNRLSKYETAIESSEASGRTPQVISKKSDIQLDVLPFVHEGQRLRKSLHLQDKMSSSDDKLINLHCKKKSRPVSHHKKASKLPLFAPAPGVDLSLIVPLVDVKHFSTDSCLTPPKQVLRLGIYSGLVGSDAKRISCHRSSVVPLDTKEHEWVVKLASGSWMQVYGLFNENPYLALHRDFISGYTALHWIAKHGNYRMFLNFVSGAEKAGIKLDVDAKSNGGYTPLHLAAIHGHENVIKLLVEKMKVKVTARDHSGKRAWQYLCSSTTGEVWHLLGAPKGKTIFPVCTLPTVAPPVKNTRSRAAVTNLSRKSSLAAFLKPQHLKWKSNQSHLSAHKEAHSD</sequence>
<feature type="region of interest" description="Disordered" evidence="5">
    <location>
        <begin position="344"/>
        <end position="379"/>
    </location>
</feature>
<keyword evidence="8" id="KW-1185">Reference proteome</keyword>
<dbReference type="Pfam" id="PF12796">
    <property type="entry name" value="Ank_2"/>
    <property type="match status" value="1"/>
</dbReference>
<evidence type="ECO:0000313" key="7">
    <source>
        <dbReference type="EMBL" id="KAJ1204990.1"/>
    </source>
</evidence>
<feature type="region of interest" description="Disordered" evidence="5">
    <location>
        <begin position="157"/>
        <end position="271"/>
    </location>
</feature>
<dbReference type="PANTHER" id="PTHR14491:SF3">
    <property type="entry name" value="ANKYRIN REPEAT DOMAIN-CONTAINING PROTEIN SOWAHB"/>
    <property type="match status" value="1"/>
</dbReference>
<dbReference type="InterPro" id="IPR002110">
    <property type="entry name" value="Ankyrin_rpt"/>
</dbReference>
<feature type="compositionally biased region" description="Low complexity" evidence="5">
    <location>
        <begin position="209"/>
        <end position="228"/>
    </location>
</feature>
<evidence type="ECO:0000256" key="5">
    <source>
        <dbReference type="SAM" id="MobiDB-lite"/>
    </source>
</evidence>
<evidence type="ECO:0000313" key="8">
    <source>
        <dbReference type="Proteomes" id="UP001066276"/>
    </source>
</evidence>